<accession>A0A7C9VHG5</accession>
<feature type="chain" id="PRO_5028871462" description="Curli production assembly/transport component CsgF" evidence="5">
    <location>
        <begin position="24"/>
        <end position="192"/>
    </location>
</feature>
<evidence type="ECO:0000256" key="1">
    <source>
        <dbReference type="ARBA" id="ARBA00003989"/>
    </source>
</evidence>
<evidence type="ECO:0000256" key="3">
    <source>
        <dbReference type="ARBA" id="ARBA00022729"/>
    </source>
</evidence>
<dbReference type="EMBL" id="JAAKZG010000019">
    <property type="protein sequence ID" value="NGN44750.1"/>
    <property type="molecule type" value="Genomic_DNA"/>
</dbReference>
<evidence type="ECO:0000256" key="4">
    <source>
        <dbReference type="SAM" id="MobiDB-lite"/>
    </source>
</evidence>
<evidence type="ECO:0000256" key="2">
    <source>
        <dbReference type="ARBA" id="ARBA00014031"/>
    </source>
</evidence>
<evidence type="ECO:0000313" key="6">
    <source>
        <dbReference type="EMBL" id="NGN44750.1"/>
    </source>
</evidence>
<gene>
    <name evidence="6" type="ORF">G6N74_27210</name>
</gene>
<comment type="caution">
    <text evidence="6">The sequence shown here is derived from an EMBL/GenBank/DDBJ whole genome shotgun (WGS) entry which is preliminary data.</text>
</comment>
<evidence type="ECO:0000256" key="5">
    <source>
        <dbReference type="SAM" id="SignalP"/>
    </source>
</evidence>
<feature type="compositionally biased region" description="Low complexity" evidence="4">
    <location>
        <begin position="64"/>
        <end position="76"/>
    </location>
</feature>
<dbReference type="AlphaFoldDB" id="A0A7C9VHG5"/>
<keyword evidence="7" id="KW-1185">Reference proteome</keyword>
<keyword evidence="3 5" id="KW-0732">Signal</keyword>
<comment type="function">
    <text evidence="1">May be involved in the biogenesis of curli organelles.</text>
</comment>
<dbReference type="Pfam" id="PF10614">
    <property type="entry name" value="CsgF"/>
    <property type="match status" value="1"/>
</dbReference>
<feature type="region of interest" description="Disordered" evidence="4">
    <location>
        <begin position="51"/>
        <end position="76"/>
    </location>
</feature>
<sequence>MKIACAALLAAGVVLTAAGGSAAQDMVYTPINPSFGGSPLNSSHLLGLANAQRTATARKPPADADPNNPTNPDSSDADLFVRQLQSRLLSALASQVTEAIFGENPQESGTVRFGDTTVTYERTIDSIRLVITDPTGVTEIVVPLLVATNNATNSLMQNTGGLGSSNTLSGGLNTGALNGDLTSSTSLSPGLN</sequence>
<organism evidence="6 7">
    <name type="scientific">Mesorhizobium zhangyense</name>
    <dbReference type="NCBI Taxonomy" id="1776730"/>
    <lineage>
        <taxon>Bacteria</taxon>
        <taxon>Pseudomonadati</taxon>
        <taxon>Pseudomonadota</taxon>
        <taxon>Alphaproteobacteria</taxon>
        <taxon>Hyphomicrobiales</taxon>
        <taxon>Phyllobacteriaceae</taxon>
        <taxon>Mesorhizobium</taxon>
    </lineage>
</organism>
<dbReference type="InterPro" id="IPR018893">
    <property type="entry name" value="T8SS_CsgF"/>
</dbReference>
<proteinExistence type="predicted"/>
<evidence type="ECO:0000313" key="7">
    <source>
        <dbReference type="Proteomes" id="UP000481252"/>
    </source>
</evidence>
<protein>
    <recommendedName>
        <fullName evidence="2">Curli production assembly/transport component CsgF</fullName>
    </recommendedName>
</protein>
<dbReference type="Proteomes" id="UP000481252">
    <property type="component" value="Unassembled WGS sequence"/>
</dbReference>
<reference evidence="6 7" key="1">
    <citation type="submission" date="2020-02" db="EMBL/GenBank/DDBJ databases">
        <title>Genome sequence of the type strain CGMCC 1.15528 of Mesorhizobium zhangyense.</title>
        <authorList>
            <person name="Gao J."/>
            <person name="Sun J."/>
        </authorList>
    </citation>
    <scope>NUCLEOTIDE SEQUENCE [LARGE SCALE GENOMIC DNA]</scope>
    <source>
        <strain evidence="6 7">CGMCC 1.15528</strain>
    </source>
</reference>
<feature type="signal peptide" evidence="5">
    <location>
        <begin position="1"/>
        <end position="23"/>
    </location>
</feature>
<name>A0A7C9VHG5_9HYPH</name>